<dbReference type="PANTHER" id="PTHR43649">
    <property type="entry name" value="ARABINOSE-BINDING PROTEIN-RELATED"/>
    <property type="match status" value="1"/>
</dbReference>
<name>A0A3B0BLC9_9BACL</name>
<dbReference type="SUPFAM" id="SSF53850">
    <property type="entry name" value="Periplasmic binding protein-like II"/>
    <property type="match status" value="1"/>
</dbReference>
<accession>A0A3B0BLC9</accession>
<evidence type="ECO:0000313" key="2">
    <source>
        <dbReference type="EMBL" id="RKN72406.1"/>
    </source>
</evidence>
<evidence type="ECO:0000256" key="1">
    <source>
        <dbReference type="SAM" id="MobiDB-lite"/>
    </source>
</evidence>
<dbReference type="InterPro" id="IPR006059">
    <property type="entry name" value="SBP"/>
</dbReference>
<comment type="caution">
    <text evidence="2">The sequence shown here is derived from an EMBL/GenBank/DDBJ whole genome shotgun (WGS) entry which is preliminary data.</text>
</comment>
<dbReference type="Proteomes" id="UP000282311">
    <property type="component" value="Unassembled WGS sequence"/>
</dbReference>
<dbReference type="Gene3D" id="3.40.190.10">
    <property type="entry name" value="Periplasmic binding protein-like II"/>
    <property type="match status" value="1"/>
</dbReference>
<evidence type="ECO:0000313" key="3">
    <source>
        <dbReference type="Proteomes" id="UP000282311"/>
    </source>
</evidence>
<proteinExistence type="predicted"/>
<protein>
    <submittedName>
        <fullName evidence="2">Carbohydrate ABC transporter substrate-binding protein</fullName>
    </submittedName>
</protein>
<dbReference type="Pfam" id="PF01547">
    <property type="entry name" value="SBP_bac_1"/>
    <property type="match status" value="1"/>
</dbReference>
<dbReference type="EMBL" id="RBAH01000027">
    <property type="protein sequence ID" value="RKN72406.1"/>
    <property type="molecule type" value="Genomic_DNA"/>
</dbReference>
<feature type="region of interest" description="Disordered" evidence="1">
    <location>
        <begin position="90"/>
        <end position="111"/>
    </location>
</feature>
<organism evidence="2 3">
    <name type="scientific">Paenibacillus ginsengarvi</name>
    <dbReference type="NCBI Taxonomy" id="400777"/>
    <lineage>
        <taxon>Bacteria</taxon>
        <taxon>Bacillati</taxon>
        <taxon>Bacillota</taxon>
        <taxon>Bacilli</taxon>
        <taxon>Bacillales</taxon>
        <taxon>Paenibacillaceae</taxon>
        <taxon>Paenibacillus</taxon>
    </lineage>
</organism>
<dbReference type="PANTHER" id="PTHR43649:SF12">
    <property type="entry name" value="DIACETYLCHITOBIOSE BINDING PROTEIN DASA"/>
    <property type="match status" value="1"/>
</dbReference>
<reference evidence="2 3" key="1">
    <citation type="journal article" date="2007" name="Int. J. Syst. Evol. Microbiol.">
        <title>Paenibacillus ginsengarvi sp. nov., isolated from soil from ginseng cultivation.</title>
        <authorList>
            <person name="Yoon M.H."/>
            <person name="Ten L.N."/>
            <person name="Im W.T."/>
        </authorList>
    </citation>
    <scope>NUCLEOTIDE SEQUENCE [LARGE SCALE GENOMIC DNA]</scope>
    <source>
        <strain evidence="2 3">KCTC 13059</strain>
    </source>
</reference>
<gene>
    <name evidence="2" type="ORF">D7M11_28420</name>
</gene>
<dbReference type="InterPro" id="IPR050490">
    <property type="entry name" value="Bact_solute-bd_prot1"/>
</dbReference>
<dbReference type="AlphaFoldDB" id="A0A3B0BLC9"/>
<sequence>MSVRFHDPAKTAIMGNENTMRGHKDSLLMKNTVRYNQSTNGRKRCHTRAKNRSTIYSGRGKSKMKWNKRWLGAASMMAVVLLAACGKEDGGAAAKPDGKPQTPAEGKAAEPVDPNKQVELTVYSMLSGNYEGFMTSEGQYIQRKYPNFKFKFIAPGTGTSLKDVVTAKTPIDIIISTPDVQPIIDVGLDSDIMDLVKKYNYNLNRFIPETIDSMKRITGGKLFGLPGRVSSYTLYYNKDLFDKFGVPYLNDKMTWEQIYDTARKLTRVEGGVQYYGFAGDIIAMLDMNEKAPQYVDPKTVQATLSNDYWKRVFDRLLPLYTLVPNNAESAKLTNLTQSRTMFSKDKTVAIAIGVNDAGIRAVSEKWDMNWDLSPFPAFQSNPKEGPQPSVRYYLISSTSKNRDEAFAAITQFVSDDIQRELVTTGVTPPLQNVDYISQLGSAIPELKGKNVKALVPPHYGEMNLKDQYYIATRAALISAFDKTVAGQTDVNTALREAEEAANKQIAQLKSK</sequence>
<keyword evidence="3" id="KW-1185">Reference proteome</keyword>